<dbReference type="Pfam" id="PF00293">
    <property type="entry name" value="NUDIX"/>
    <property type="match status" value="1"/>
</dbReference>
<dbReference type="PANTHER" id="PTHR43046">
    <property type="entry name" value="GDP-MANNOSE MANNOSYL HYDROLASE"/>
    <property type="match status" value="1"/>
</dbReference>
<dbReference type="Gene3D" id="3.90.79.10">
    <property type="entry name" value="Nucleoside Triphosphate Pyrophosphohydrolase"/>
    <property type="match status" value="1"/>
</dbReference>
<dbReference type="PROSITE" id="PS00893">
    <property type="entry name" value="NUDIX_BOX"/>
    <property type="match status" value="1"/>
</dbReference>
<dbReference type="GO" id="GO:0016787">
    <property type="term" value="F:hydrolase activity"/>
    <property type="evidence" value="ECO:0007669"/>
    <property type="project" value="UniProtKB-KW"/>
</dbReference>
<dbReference type="PROSITE" id="PS51462">
    <property type="entry name" value="NUDIX"/>
    <property type="match status" value="1"/>
</dbReference>
<keyword evidence="2" id="KW-0378">Hydrolase</keyword>
<dbReference type="PANTHER" id="PTHR43046:SF14">
    <property type="entry name" value="MUTT_NUDIX FAMILY PROTEIN"/>
    <property type="match status" value="1"/>
</dbReference>
<organism evidence="4 5">
    <name type="scientific">Rhizocola hellebori</name>
    <dbReference type="NCBI Taxonomy" id="1392758"/>
    <lineage>
        <taxon>Bacteria</taxon>
        <taxon>Bacillati</taxon>
        <taxon>Actinomycetota</taxon>
        <taxon>Actinomycetes</taxon>
        <taxon>Micromonosporales</taxon>
        <taxon>Micromonosporaceae</taxon>
        <taxon>Rhizocola</taxon>
    </lineage>
</organism>
<evidence type="ECO:0000313" key="4">
    <source>
        <dbReference type="EMBL" id="GIH05279.1"/>
    </source>
</evidence>
<dbReference type="SUPFAM" id="SSF55811">
    <property type="entry name" value="Nudix"/>
    <property type="match status" value="1"/>
</dbReference>
<proteinExistence type="predicted"/>
<accession>A0A8J3Q7A9</accession>
<protein>
    <recommendedName>
        <fullName evidence="3">Nudix hydrolase domain-containing protein</fullName>
    </recommendedName>
</protein>
<evidence type="ECO:0000256" key="1">
    <source>
        <dbReference type="ARBA" id="ARBA00001946"/>
    </source>
</evidence>
<dbReference type="InterPro" id="IPR000086">
    <property type="entry name" value="NUDIX_hydrolase_dom"/>
</dbReference>
<dbReference type="EMBL" id="BONY01000017">
    <property type="protein sequence ID" value="GIH05279.1"/>
    <property type="molecule type" value="Genomic_DNA"/>
</dbReference>
<evidence type="ECO:0000259" key="3">
    <source>
        <dbReference type="PROSITE" id="PS51462"/>
    </source>
</evidence>
<dbReference type="InterPro" id="IPR020084">
    <property type="entry name" value="NUDIX_hydrolase_CS"/>
</dbReference>
<gene>
    <name evidence="4" type="ORF">Rhe02_33460</name>
</gene>
<dbReference type="InterPro" id="IPR015797">
    <property type="entry name" value="NUDIX_hydrolase-like_dom_sf"/>
</dbReference>
<evidence type="ECO:0000256" key="2">
    <source>
        <dbReference type="ARBA" id="ARBA00022801"/>
    </source>
</evidence>
<reference evidence="4" key="1">
    <citation type="submission" date="2021-01" db="EMBL/GenBank/DDBJ databases">
        <title>Whole genome shotgun sequence of Rhizocola hellebori NBRC 109834.</title>
        <authorList>
            <person name="Komaki H."/>
            <person name="Tamura T."/>
        </authorList>
    </citation>
    <scope>NUCLEOTIDE SEQUENCE</scope>
    <source>
        <strain evidence="4">NBRC 109834</strain>
    </source>
</reference>
<dbReference type="Proteomes" id="UP000612899">
    <property type="component" value="Unassembled WGS sequence"/>
</dbReference>
<sequence length="154" mass="16694">MVIEVAHYTSSGVVLDGNGNVLLIHHRNHGRWLCPGGEIEADEDPLAGAAREVREETGIDVEPIGAPNFEHPSLRSVLPPFAVLDMMVTDRRLGYHRHISFVYVFRPVSGDLTPQLAEVSDAAWVPIDQVSTLEVPDDLPALVTAAAGWAAARV</sequence>
<comment type="cofactor">
    <cofactor evidence="1">
        <name>Mg(2+)</name>
        <dbReference type="ChEBI" id="CHEBI:18420"/>
    </cofactor>
</comment>
<comment type="caution">
    <text evidence="4">The sequence shown here is derived from an EMBL/GenBank/DDBJ whole genome shotgun (WGS) entry which is preliminary data.</text>
</comment>
<evidence type="ECO:0000313" key="5">
    <source>
        <dbReference type="Proteomes" id="UP000612899"/>
    </source>
</evidence>
<feature type="domain" description="Nudix hydrolase" evidence="3">
    <location>
        <begin position="5"/>
        <end position="147"/>
    </location>
</feature>
<name>A0A8J3Q7A9_9ACTN</name>
<keyword evidence="5" id="KW-1185">Reference proteome</keyword>
<dbReference type="AlphaFoldDB" id="A0A8J3Q7A9"/>
<dbReference type="CDD" id="cd03674">
    <property type="entry name" value="NUDIX_Hydrolase"/>
    <property type="match status" value="1"/>
</dbReference>